<feature type="compositionally biased region" description="Acidic residues" evidence="1">
    <location>
        <begin position="441"/>
        <end position="485"/>
    </location>
</feature>
<feature type="region of interest" description="Disordered" evidence="1">
    <location>
        <begin position="373"/>
        <end position="411"/>
    </location>
</feature>
<evidence type="ECO:0000313" key="2">
    <source>
        <dbReference type="EMBL" id="VEL21986.1"/>
    </source>
</evidence>
<feature type="compositionally biased region" description="Polar residues" evidence="1">
    <location>
        <begin position="105"/>
        <end position="124"/>
    </location>
</feature>
<dbReference type="AlphaFoldDB" id="A0A448WWM6"/>
<feature type="compositionally biased region" description="Basic and acidic residues" evidence="1">
    <location>
        <begin position="151"/>
        <end position="169"/>
    </location>
</feature>
<feature type="region of interest" description="Disordered" evidence="1">
    <location>
        <begin position="332"/>
        <end position="360"/>
    </location>
</feature>
<sequence length="563" mass="61938">MQSENWNSIGGLCDYYRLPPSELPAQPTDISSNISPFVSISEPSAVHSDVTGPRASATPASSTMVDSISVTSYSGLKTASRVKPTSSITSLISASASQVSRGKVNCSSSDSGPSNQPETYPTPSNYFTVGPMAPLKRPRLSTVGFSSVDVSAEHEPITTQPHTDDRFEYDPQSSSISSHISSHSCLSYQPHNSAEGCDDNSLKILTKHQPYIHLNHHRKEQKGQQIDIHSPSSQSLPASLSTHVLPPESSHFPVTSSSVSQLSSCSISSNPIVSHDAFSLPISLSQSSSFSRSRNNLISISQHRRLQHTEAKYTIHQDFYVDPLVRGAGKLDSTIPDSLPGSESEHESVELEEDEEEVEDIDEVGIQDIGDEKDKVLGSYGNGDEEEDYEYDDDEERGVEIDSHDYDDDEDIETHNNAEVSALDEYLGSADKGIFSIFDGIDSDYGDDDEDDEEDDDVEEEKLETELEGQEDLENEYDDGIDNDDVYVEDYDYGSEESDAHIDFTRQNQTEVFAKQIGHNSIKARKWVSSEGNEFETNEKTSARTGTCDTNLPGLEQQDIFSP</sequence>
<feature type="region of interest" description="Disordered" evidence="1">
    <location>
        <begin position="151"/>
        <end position="181"/>
    </location>
</feature>
<feature type="region of interest" description="Disordered" evidence="1">
    <location>
        <begin position="102"/>
        <end position="124"/>
    </location>
</feature>
<comment type="caution">
    <text evidence="2">The sequence shown here is derived from an EMBL/GenBank/DDBJ whole genome shotgun (WGS) entry which is preliminary data.</text>
</comment>
<gene>
    <name evidence="2" type="ORF">PXEA_LOCUS15426</name>
</gene>
<evidence type="ECO:0000313" key="3">
    <source>
        <dbReference type="Proteomes" id="UP000784294"/>
    </source>
</evidence>
<proteinExistence type="predicted"/>
<accession>A0A448WWM6</accession>
<feature type="compositionally biased region" description="Acidic residues" evidence="1">
    <location>
        <begin position="383"/>
        <end position="397"/>
    </location>
</feature>
<name>A0A448WWM6_9PLAT</name>
<evidence type="ECO:0000256" key="1">
    <source>
        <dbReference type="SAM" id="MobiDB-lite"/>
    </source>
</evidence>
<dbReference type="EMBL" id="CAAALY010054103">
    <property type="protein sequence ID" value="VEL21986.1"/>
    <property type="molecule type" value="Genomic_DNA"/>
</dbReference>
<organism evidence="2 3">
    <name type="scientific">Protopolystoma xenopodis</name>
    <dbReference type="NCBI Taxonomy" id="117903"/>
    <lineage>
        <taxon>Eukaryota</taxon>
        <taxon>Metazoa</taxon>
        <taxon>Spiralia</taxon>
        <taxon>Lophotrochozoa</taxon>
        <taxon>Platyhelminthes</taxon>
        <taxon>Monogenea</taxon>
        <taxon>Polyopisthocotylea</taxon>
        <taxon>Polystomatidea</taxon>
        <taxon>Polystomatidae</taxon>
        <taxon>Protopolystoma</taxon>
    </lineage>
</organism>
<feature type="region of interest" description="Disordered" evidence="1">
    <location>
        <begin position="220"/>
        <end position="244"/>
    </location>
</feature>
<feature type="region of interest" description="Disordered" evidence="1">
    <location>
        <begin position="529"/>
        <end position="563"/>
    </location>
</feature>
<keyword evidence="3" id="KW-1185">Reference proteome</keyword>
<feature type="region of interest" description="Disordered" evidence="1">
    <location>
        <begin position="437"/>
        <end position="485"/>
    </location>
</feature>
<reference evidence="2" key="1">
    <citation type="submission" date="2018-11" db="EMBL/GenBank/DDBJ databases">
        <authorList>
            <consortium name="Pathogen Informatics"/>
        </authorList>
    </citation>
    <scope>NUCLEOTIDE SEQUENCE</scope>
</reference>
<protein>
    <submittedName>
        <fullName evidence="2">Uncharacterized protein</fullName>
    </submittedName>
</protein>
<feature type="compositionally biased region" description="Acidic residues" evidence="1">
    <location>
        <begin position="350"/>
        <end position="360"/>
    </location>
</feature>
<dbReference type="Proteomes" id="UP000784294">
    <property type="component" value="Unassembled WGS sequence"/>
</dbReference>
<feature type="compositionally biased region" description="Low complexity" evidence="1">
    <location>
        <begin position="230"/>
        <end position="241"/>
    </location>
</feature>
<feature type="non-terminal residue" evidence="2">
    <location>
        <position position="1"/>
    </location>
</feature>